<comment type="caution">
    <text evidence="3">The sequence shown here is derived from an EMBL/GenBank/DDBJ whole genome shotgun (WGS) entry which is preliminary data.</text>
</comment>
<dbReference type="InterPro" id="IPR036075">
    <property type="entry name" value="ARMT-1-like_metal-bd_sf"/>
</dbReference>
<dbReference type="SUPFAM" id="SSF111321">
    <property type="entry name" value="AF1104-like"/>
    <property type="match status" value="1"/>
</dbReference>
<comment type="cofactor">
    <cofactor evidence="1">
        <name>Ni(2+)</name>
        <dbReference type="ChEBI" id="CHEBI:49786"/>
    </cofactor>
</comment>
<evidence type="ECO:0000313" key="4">
    <source>
        <dbReference type="Proteomes" id="UP001055712"/>
    </source>
</evidence>
<dbReference type="EMBL" id="SIDB01000002">
    <property type="protein sequence ID" value="KAI3436715.1"/>
    <property type="molecule type" value="Genomic_DNA"/>
</dbReference>
<dbReference type="Proteomes" id="UP001055712">
    <property type="component" value="Unassembled WGS sequence"/>
</dbReference>
<reference evidence="3" key="1">
    <citation type="journal article" date="2019" name="Plant J.">
        <title>Chlorella vulgaris genome assembly and annotation reveals the molecular basis for metabolic acclimation to high light conditions.</title>
        <authorList>
            <person name="Cecchin M."/>
            <person name="Marcolungo L."/>
            <person name="Rossato M."/>
            <person name="Girolomoni L."/>
            <person name="Cosentino E."/>
            <person name="Cuine S."/>
            <person name="Li-Beisson Y."/>
            <person name="Delledonne M."/>
            <person name="Ballottari M."/>
        </authorList>
    </citation>
    <scope>NUCLEOTIDE SEQUENCE</scope>
    <source>
        <strain evidence="3">211/11P</strain>
    </source>
</reference>
<sequence length="228" mass="25357">MTVAETHELLASQSCTSLVPLPQLLHVQSYNPNALLDTYVPRSVLEKSGKPTNPALEDWIEIFRHSIGSFKQTAEADASRPQAERQRGADQFASTFLSMVNEIERQALERADSNGSIGCLELCRMREDALRAAGFSDIFLAIKQQENATALALLPDVCADLDQHTEQRMRWEAVLRGVFAGNIFDLGCAATTAAYHEGGIEFHATRDKLVERPWVIDDLDALLDRLCR</sequence>
<proteinExistence type="predicted"/>
<gene>
    <name evidence="3" type="ORF">D9Q98_006130</name>
</gene>
<dbReference type="Gene3D" id="1.10.285.20">
    <property type="entry name" value="Uncharacterised protein PF01937, DUF89, domain 2"/>
    <property type="match status" value="1"/>
</dbReference>
<evidence type="ECO:0000313" key="3">
    <source>
        <dbReference type="EMBL" id="KAI3436715.1"/>
    </source>
</evidence>
<dbReference type="AlphaFoldDB" id="A0A9D4TXH5"/>
<protein>
    <recommendedName>
        <fullName evidence="2">Damage-control phosphatase ARMT1-like metal-binding domain-containing protein</fullName>
    </recommendedName>
</protein>
<organism evidence="3 4">
    <name type="scientific">Chlorella vulgaris</name>
    <name type="common">Green alga</name>
    <dbReference type="NCBI Taxonomy" id="3077"/>
    <lineage>
        <taxon>Eukaryota</taxon>
        <taxon>Viridiplantae</taxon>
        <taxon>Chlorophyta</taxon>
        <taxon>core chlorophytes</taxon>
        <taxon>Trebouxiophyceae</taxon>
        <taxon>Chlorellales</taxon>
        <taxon>Chlorellaceae</taxon>
        <taxon>Chlorella clade</taxon>
        <taxon>Chlorella</taxon>
    </lineage>
</organism>
<dbReference type="Pfam" id="PF01937">
    <property type="entry name" value="ARMT1-like_dom"/>
    <property type="match status" value="1"/>
</dbReference>
<dbReference type="Gene3D" id="1.20.1700.10">
    <property type="entry name" value="AF1104-like"/>
    <property type="match status" value="1"/>
</dbReference>
<feature type="domain" description="Damage-control phosphatase ARMT1-like metal-binding" evidence="2">
    <location>
        <begin position="70"/>
        <end position="226"/>
    </location>
</feature>
<dbReference type="InterPro" id="IPR002791">
    <property type="entry name" value="ARMT1-like_metal-bd"/>
</dbReference>
<name>A0A9D4TXH5_CHLVU</name>
<keyword evidence="4" id="KW-1185">Reference proteome</keyword>
<reference evidence="3" key="2">
    <citation type="submission" date="2020-11" db="EMBL/GenBank/DDBJ databases">
        <authorList>
            <person name="Cecchin M."/>
            <person name="Marcolungo L."/>
            <person name="Rossato M."/>
            <person name="Girolomoni L."/>
            <person name="Cosentino E."/>
            <person name="Cuine S."/>
            <person name="Li-Beisson Y."/>
            <person name="Delledonne M."/>
            <person name="Ballottari M."/>
        </authorList>
    </citation>
    <scope>NUCLEOTIDE SEQUENCE</scope>
    <source>
        <strain evidence="3">211/11P</strain>
        <tissue evidence="3">Whole cell</tissue>
    </source>
</reference>
<accession>A0A9D4TXH5</accession>
<evidence type="ECO:0000259" key="2">
    <source>
        <dbReference type="Pfam" id="PF01937"/>
    </source>
</evidence>
<dbReference type="InterPro" id="IPR035073">
    <property type="entry name" value="At2g17340_3_helix_bundle"/>
</dbReference>
<evidence type="ECO:0000256" key="1">
    <source>
        <dbReference type="ARBA" id="ARBA00001967"/>
    </source>
</evidence>
<dbReference type="OrthoDB" id="498611at2759"/>